<dbReference type="PROSITE" id="PS50929">
    <property type="entry name" value="ABC_TM1F"/>
    <property type="match status" value="1"/>
</dbReference>
<dbReference type="GO" id="GO:0005774">
    <property type="term" value="C:vacuolar membrane"/>
    <property type="evidence" value="ECO:0007669"/>
    <property type="project" value="TreeGrafter"/>
</dbReference>
<dbReference type="OrthoDB" id="6500128at2759"/>
<evidence type="ECO:0000256" key="6">
    <source>
        <dbReference type="ARBA" id="ARBA00022989"/>
    </source>
</evidence>
<feature type="compositionally biased region" description="Basic residues" evidence="9">
    <location>
        <begin position="1158"/>
        <end position="1172"/>
    </location>
</feature>
<dbReference type="InterPro" id="IPR003439">
    <property type="entry name" value="ABC_transporter-like_ATP-bd"/>
</dbReference>
<proteinExistence type="inferred from homology"/>
<comment type="similarity">
    <text evidence="8">Belongs to the ABC transporter superfamily. ABCB family. Heavy Metal importer (TC 3.A.1.210) subfamily.</text>
</comment>
<feature type="region of interest" description="Disordered" evidence="9">
    <location>
        <begin position="1015"/>
        <end position="1058"/>
    </location>
</feature>
<evidence type="ECO:0000256" key="3">
    <source>
        <dbReference type="ARBA" id="ARBA00022692"/>
    </source>
</evidence>
<dbReference type="InterPro" id="IPR011527">
    <property type="entry name" value="ABC1_TM_dom"/>
</dbReference>
<dbReference type="Gene3D" id="3.40.50.300">
    <property type="entry name" value="P-loop containing nucleotide triphosphate hydrolases"/>
    <property type="match status" value="1"/>
</dbReference>
<dbReference type="GO" id="GO:0000041">
    <property type="term" value="P:transition metal ion transport"/>
    <property type="evidence" value="ECO:0007669"/>
    <property type="project" value="UniProtKB-ARBA"/>
</dbReference>
<dbReference type="InterPro" id="IPR027417">
    <property type="entry name" value="P-loop_NTPase"/>
</dbReference>
<dbReference type="SMART" id="SM00382">
    <property type="entry name" value="AAA"/>
    <property type="match status" value="1"/>
</dbReference>
<feature type="transmembrane region" description="Helical" evidence="10">
    <location>
        <begin position="550"/>
        <end position="571"/>
    </location>
</feature>
<evidence type="ECO:0000256" key="8">
    <source>
        <dbReference type="ARBA" id="ARBA00024363"/>
    </source>
</evidence>
<evidence type="ECO:0000259" key="12">
    <source>
        <dbReference type="PROSITE" id="PS50929"/>
    </source>
</evidence>
<feature type="region of interest" description="Disordered" evidence="9">
    <location>
        <begin position="1138"/>
        <end position="1250"/>
    </location>
</feature>
<evidence type="ECO:0000256" key="9">
    <source>
        <dbReference type="SAM" id="MobiDB-lite"/>
    </source>
</evidence>
<dbReference type="PROSITE" id="PS50893">
    <property type="entry name" value="ABC_TRANSPORTER_2"/>
    <property type="match status" value="1"/>
</dbReference>
<dbReference type="AlphaFoldDB" id="W7ICS2"/>
<dbReference type="PROSITE" id="PS00211">
    <property type="entry name" value="ABC_TRANSPORTER_1"/>
    <property type="match status" value="1"/>
</dbReference>
<feature type="transmembrane region" description="Helical" evidence="10">
    <location>
        <begin position="120"/>
        <end position="137"/>
    </location>
</feature>
<keyword evidence="5" id="KW-0067">ATP-binding</keyword>
<reference evidence="13 14" key="1">
    <citation type="submission" date="2013-05" db="EMBL/GenBank/DDBJ databases">
        <title>Drechslerella stenobrocha genome reveals carnivorous origination and mechanical trapping mechanism of predatory fungi.</title>
        <authorList>
            <person name="Liu X."/>
            <person name="Zhang W."/>
            <person name="Liu K."/>
        </authorList>
    </citation>
    <scope>NUCLEOTIDE SEQUENCE [LARGE SCALE GENOMIC DNA]</scope>
    <source>
        <strain evidence="13 14">248</strain>
    </source>
</reference>
<feature type="compositionally biased region" description="Basic and acidic residues" evidence="9">
    <location>
        <begin position="1018"/>
        <end position="1052"/>
    </location>
</feature>
<evidence type="ECO:0000259" key="11">
    <source>
        <dbReference type="PROSITE" id="PS50893"/>
    </source>
</evidence>
<evidence type="ECO:0008006" key="15">
    <source>
        <dbReference type="Google" id="ProtNLM"/>
    </source>
</evidence>
<feature type="transmembrane region" description="Helical" evidence="10">
    <location>
        <begin position="177"/>
        <end position="199"/>
    </location>
</feature>
<keyword evidence="3 10" id="KW-0812">Transmembrane</keyword>
<dbReference type="HOGENOM" id="CLU_000604_6_6_1"/>
<sequence>MVRLFSAGSLLVAFGLFAFAVTRLVRDVVADNELAIAGALRTIHYAYPIIMLFYFVLSSMMTVFTFKSLRKASHPKTAKRKRLVLWLSGAILFTYVLQGILLMTKSSGLESWKPSTHENVYVLSSILMWSILQVSILDSTYVIWYPYSGCWYISIVLEALLLLLVDLRATHIPKLAGFAWITVIGLRIILLILLPLLFYTLPQTNNQPITPDFDEERGLLCKQRESGVDVETDDNLGIYGSFFDTESDDERTKKTKAKLHTKWQESGNWWNYAKSFSVFWPMIWPSNNKKLKSYMFLISLILIGQSALNLLVPRQFGLVTDSFLDGSASSPWAQVSLFIVFKLLQSNAGLFALKDYLWVPIEQYSYRMITTSAYNHILSLSYDFHCDKRSGELFASISNARSINLFIDMMLFRFIPMLVDLFIAFVYLYCLFGPYMALLVAFVTISFLWSTSKMANYNQCIRRDFIKASRKEGDTMWETVSNWQNISYFNNLEYEQNKYMGAVVDYQKLERKWIWGTSSLKVLQSLIFTVGLLGASYLAVYAIMEKTQPVGSFVTLLLYWTQLSGPLAFFADFFRRLNTSMIDAERVLEILSLKPTVTDRRNAPKLDVKDGEVAFDTVHFDYDERKPALRGISFRAKPGQTVAVVGETGAGKSTILRLLFRFYDVKKGAIKIDGQDVRDVTLESLRDAIGVVPQDPTLFNDTIMNNLRYANFEATDSDIYKACEAAAIHSQIESFPDGYNTIVGERGVKLSGGELQRIAIARAIIKNPKIILLDEATSMVDMYTERCIQTAFNELKKGRTTFVIAHRLSTIVNADQIVVVHGGKIKEIGTHDDLLNRRDAYYKLWNKQIRQHAGADEPASKFKSSLVNDILPAHDENTKGKNVPTIPPPQASGAITGNTTLYQSLELRQTAPAMNIPVIPQLDGAARATRPASLPHYNNTMPNISRRHSTLKADAPEYVPSTTGSLRSAPPPVYSAINRSGDSRVANAASVPANLAIPDAPQVSAQDFRAQQGQELPNENKQDILQPKETDINAKQHNEIDKSRMPEPKTKGDPNNNRVVVKDNDIVIHQEPVKAASDPTAARGAMGAREIATFHGSEEISLDLDPGVSLKQSSTQDTASKSIVDASDHICEIDLAPSTPTLNAQSHEPNASDGTRDKVRRPRFRYRPRRNLRGHDCVQNGAKHLPQTPEVMKAYEDAGDSTESHSSIKGSNGSDPRPKNNNTDVPGSGQALNNMSASPTIQQIPHYHAD</sequence>
<gene>
    <name evidence="13" type="ORF">DRE_03697</name>
</gene>
<feature type="transmembrane region" description="Helical" evidence="10">
    <location>
        <begin position="522"/>
        <end position="544"/>
    </location>
</feature>
<name>W7ICS2_9PEZI</name>
<dbReference type="GO" id="GO:0005524">
    <property type="term" value="F:ATP binding"/>
    <property type="evidence" value="ECO:0007669"/>
    <property type="project" value="UniProtKB-KW"/>
</dbReference>
<dbReference type="InterPro" id="IPR039421">
    <property type="entry name" value="Type_1_exporter"/>
</dbReference>
<dbReference type="Pfam" id="PF00664">
    <property type="entry name" value="ABC_membrane"/>
    <property type="match status" value="1"/>
</dbReference>
<evidence type="ECO:0000256" key="7">
    <source>
        <dbReference type="ARBA" id="ARBA00023136"/>
    </source>
</evidence>
<dbReference type="FunFam" id="3.40.50.300:FF:000186">
    <property type="entry name" value="ATP-binding cassette sub-family B member 7, mitochondrial"/>
    <property type="match status" value="1"/>
</dbReference>
<keyword evidence="7 10" id="KW-0472">Membrane</keyword>
<dbReference type="InterPro" id="IPR036640">
    <property type="entry name" value="ABC1_TM_sf"/>
</dbReference>
<keyword evidence="14" id="KW-1185">Reference proteome</keyword>
<accession>W7ICS2</accession>
<feature type="transmembrane region" description="Helical" evidence="10">
    <location>
        <begin position="83"/>
        <end position="100"/>
    </location>
</feature>
<feature type="transmembrane region" description="Helical" evidence="10">
    <location>
        <begin position="332"/>
        <end position="353"/>
    </location>
</feature>
<dbReference type="Proteomes" id="UP000024837">
    <property type="component" value="Unassembled WGS sequence"/>
</dbReference>
<evidence type="ECO:0000256" key="4">
    <source>
        <dbReference type="ARBA" id="ARBA00022741"/>
    </source>
</evidence>
<feature type="compositionally biased region" description="Polar residues" evidence="9">
    <location>
        <begin position="1204"/>
        <end position="1243"/>
    </location>
</feature>
<dbReference type="InterPro" id="IPR003593">
    <property type="entry name" value="AAA+_ATPase"/>
</dbReference>
<keyword evidence="6 10" id="KW-1133">Transmembrane helix</keyword>
<evidence type="ECO:0000256" key="5">
    <source>
        <dbReference type="ARBA" id="ARBA00022840"/>
    </source>
</evidence>
<evidence type="ECO:0000256" key="2">
    <source>
        <dbReference type="ARBA" id="ARBA00022448"/>
    </source>
</evidence>
<feature type="domain" description="ABC transporter" evidence="11">
    <location>
        <begin position="613"/>
        <end position="847"/>
    </location>
</feature>
<feature type="transmembrane region" description="Helical" evidence="10">
    <location>
        <begin position="294"/>
        <end position="312"/>
    </location>
</feature>
<keyword evidence="2" id="KW-0813">Transport</keyword>
<dbReference type="CDD" id="cd18583">
    <property type="entry name" value="ABC_6TM_HMT1"/>
    <property type="match status" value="1"/>
</dbReference>
<dbReference type="SUPFAM" id="SSF52540">
    <property type="entry name" value="P-loop containing nucleoside triphosphate hydrolases"/>
    <property type="match status" value="1"/>
</dbReference>
<evidence type="ECO:0000256" key="1">
    <source>
        <dbReference type="ARBA" id="ARBA00004141"/>
    </source>
</evidence>
<feature type="domain" description="ABC transmembrane type-1" evidence="12">
    <location>
        <begin position="296"/>
        <end position="579"/>
    </location>
</feature>
<dbReference type="EMBL" id="KI966413">
    <property type="protein sequence ID" value="EWC46935.1"/>
    <property type="molecule type" value="Genomic_DNA"/>
</dbReference>
<evidence type="ECO:0000313" key="14">
    <source>
        <dbReference type="Proteomes" id="UP000024837"/>
    </source>
</evidence>
<evidence type="ECO:0000313" key="13">
    <source>
        <dbReference type="EMBL" id="EWC46935.1"/>
    </source>
</evidence>
<dbReference type="InterPro" id="IPR017871">
    <property type="entry name" value="ABC_transporter-like_CS"/>
</dbReference>
<protein>
    <recommendedName>
        <fullName evidence="15">Heavy metal tolerance protein</fullName>
    </recommendedName>
</protein>
<feature type="transmembrane region" description="Helical" evidence="10">
    <location>
        <begin position="44"/>
        <end position="63"/>
    </location>
</feature>
<dbReference type="PANTHER" id="PTHR24221:SF651">
    <property type="entry name" value="HEAVY METAL TOLERANCE PROTEIN"/>
    <property type="match status" value="1"/>
</dbReference>
<keyword evidence="4" id="KW-0547">Nucleotide-binding</keyword>
<dbReference type="Pfam" id="PF00005">
    <property type="entry name" value="ABC_tran"/>
    <property type="match status" value="1"/>
</dbReference>
<feature type="compositionally biased region" description="Polar residues" evidence="9">
    <location>
        <begin position="1138"/>
        <end position="1153"/>
    </location>
</feature>
<dbReference type="GO" id="GO:0016887">
    <property type="term" value="F:ATP hydrolysis activity"/>
    <property type="evidence" value="ECO:0007669"/>
    <property type="project" value="InterPro"/>
</dbReference>
<dbReference type="PANTHER" id="PTHR24221">
    <property type="entry name" value="ATP-BINDING CASSETTE SUB-FAMILY B"/>
    <property type="match status" value="1"/>
</dbReference>
<feature type="transmembrane region" description="Helical" evidence="10">
    <location>
        <begin position="144"/>
        <end position="165"/>
    </location>
</feature>
<organism evidence="13 14">
    <name type="scientific">Drechslerella stenobrocha 248</name>
    <dbReference type="NCBI Taxonomy" id="1043628"/>
    <lineage>
        <taxon>Eukaryota</taxon>
        <taxon>Fungi</taxon>
        <taxon>Dikarya</taxon>
        <taxon>Ascomycota</taxon>
        <taxon>Pezizomycotina</taxon>
        <taxon>Orbiliomycetes</taxon>
        <taxon>Orbiliales</taxon>
        <taxon>Orbiliaceae</taxon>
        <taxon>Drechslerella</taxon>
    </lineage>
</organism>
<dbReference type="Gene3D" id="1.20.1560.10">
    <property type="entry name" value="ABC transporter type 1, transmembrane domain"/>
    <property type="match status" value="1"/>
</dbReference>
<dbReference type="GO" id="GO:0140359">
    <property type="term" value="F:ABC-type transporter activity"/>
    <property type="evidence" value="ECO:0007669"/>
    <property type="project" value="InterPro"/>
</dbReference>
<dbReference type="SUPFAM" id="SSF90123">
    <property type="entry name" value="ABC transporter transmembrane region"/>
    <property type="match status" value="1"/>
</dbReference>
<comment type="subcellular location">
    <subcellularLocation>
        <location evidence="1">Membrane</location>
        <topology evidence="1">Multi-pass membrane protein</topology>
    </subcellularLocation>
</comment>
<evidence type="ECO:0000256" key="10">
    <source>
        <dbReference type="SAM" id="Phobius"/>
    </source>
</evidence>